<dbReference type="InterPro" id="IPR005302">
    <property type="entry name" value="MoCF_Sase_C"/>
</dbReference>
<dbReference type="SUPFAM" id="SSF50800">
    <property type="entry name" value="PK beta-barrel domain-like"/>
    <property type="match status" value="1"/>
</dbReference>
<sequence>MSETSREPSDPADVNAVITALWVYPVKSCAGVRVEEAILTETGLEFDRAWMVVDEHGEFVTQRELPRMALIRPQLKTQDMVLRAPGMLALHIALDQVQEPVRVRVWDDEVKAYDMGPIAAQWFSDFLGEKLRLVRFDPEQKRRSSVRWTGAVEALNQFSDGYPLLVLSEASLIGLNDKLQAAGGTPVGMERFRPNIVLGPASTGAAVALSAHDEDRLGELRISTEQGLARLKPVKPCARCPIPNIDPATAVSSPEVNDMLQTYRQDPRLNGALSFGMNLIRLDGDDHLLRVGQAVSADYRFD</sequence>
<organism evidence="2 3">
    <name type="scientific">Polaromonas eurypsychrophila</name>
    <dbReference type="NCBI Taxonomy" id="1614635"/>
    <lineage>
        <taxon>Bacteria</taxon>
        <taxon>Pseudomonadati</taxon>
        <taxon>Pseudomonadota</taxon>
        <taxon>Betaproteobacteria</taxon>
        <taxon>Burkholderiales</taxon>
        <taxon>Comamonadaceae</taxon>
        <taxon>Polaromonas</taxon>
    </lineage>
</organism>
<proteinExistence type="predicted"/>
<evidence type="ECO:0000313" key="3">
    <source>
        <dbReference type="Proteomes" id="UP000620596"/>
    </source>
</evidence>
<evidence type="ECO:0000313" key="2">
    <source>
        <dbReference type="EMBL" id="GGA84991.1"/>
    </source>
</evidence>
<name>A0A916WBT3_9BURK</name>
<protein>
    <submittedName>
        <fullName evidence="2">Fe-S protein</fullName>
    </submittedName>
</protein>
<dbReference type="RefSeq" id="WP_188705682.1">
    <property type="nucleotide sequence ID" value="NZ_BMIG01000001.1"/>
</dbReference>
<dbReference type="GO" id="GO:0030170">
    <property type="term" value="F:pyridoxal phosphate binding"/>
    <property type="evidence" value="ECO:0007669"/>
    <property type="project" value="InterPro"/>
</dbReference>
<dbReference type="SUPFAM" id="SSF141673">
    <property type="entry name" value="MOSC N-terminal domain-like"/>
    <property type="match status" value="1"/>
</dbReference>
<dbReference type="InterPro" id="IPR011037">
    <property type="entry name" value="Pyrv_Knase-like_insert_dom_sf"/>
</dbReference>
<feature type="domain" description="MOSC" evidence="1">
    <location>
        <begin position="131"/>
        <end position="298"/>
    </location>
</feature>
<dbReference type="AlphaFoldDB" id="A0A916WBT3"/>
<gene>
    <name evidence="2" type="ORF">GCM10011496_01910</name>
</gene>
<reference evidence="2" key="1">
    <citation type="journal article" date="2014" name="Int. J. Syst. Evol. Microbiol.">
        <title>Complete genome sequence of Corynebacterium casei LMG S-19264T (=DSM 44701T), isolated from a smear-ripened cheese.</title>
        <authorList>
            <consortium name="US DOE Joint Genome Institute (JGI-PGF)"/>
            <person name="Walter F."/>
            <person name="Albersmeier A."/>
            <person name="Kalinowski J."/>
            <person name="Ruckert C."/>
        </authorList>
    </citation>
    <scope>NUCLEOTIDE SEQUENCE</scope>
    <source>
        <strain evidence="2">CGMCC 1.15322</strain>
    </source>
</reference>
<evidence type="ECO:0000259" key="1">
    <source>
        <dbReference type="PROSITE" id="PS51340"/>
    </source>
</evidence>
<dbReference type="PANTHER" id="PTHR14237:SF19">
    <property type="entry name" value="MITOCHONDRIAL AMIDOXIME REDUCING COMPONENT 1"/>
    <property type="match status" value="1"/>
</dbReference>
<comment type="caution">
    <text evidence="2">The sequence shown here is derived from an EMBL/GenBank/DDBJ whole genome shotgun (WGS) entry which is preliminary data.</text>
</comment>
<dbReference type="Pfam" id="PF03473">
    <property type="entry name" value="MOSC"/>
    <property type="match status" value="1"/>
</dbReference>
<dbReference type="Pfam" id="PF03476">
    <property type="entry name" value="MOSC_N"/>
    <property type="match status" value="1"/>
</dbReference>
<dbReference type="Proteomes" id="UP000620596">
    <property type="component" value="Unassembled WGS sequence"/>
</dbReference>
<dbReference type="PROSITE" id="PS51340">
    <property type="entry name" value="MOSC"/>
    <property type="match status" value="1"/>
</dbReference>
<dbReference type="EMBL" id="BMIG01000001">
    <property type="protein sequence ID" value="GGA84991.1"/>
    <property type="molecule type" value="Genomic_DNA"/>
</dbReference>
<accession>A0A916WBT3</accession>
<keyword evidence="3" id="KW-1185">Reference proteome</keyword>
<dbReference type="GO" id="GO:0003824">
    <property type="term" value="F:catalytic activity"/>
    <property type="evidence" value="ECO:0007669"/>
    <property type="project" value="InterPro"/>
</dbReference>
<dbReference type="InterPro" id="IPR005303">
    <property type="entry name" value="MOCOS_middle"/>
</dbReference>
<dbReference type="PANTHER" id="PTHR14237">
    <property type="entry name" value="MOLYBDOPTERIN COFACTOR SULFURASE MOSC"/>
    <property type="match status" value="1"/>
</dbReference>
<reference evidence="2" key="2">
    <citation type="submission" date="2020-09" db="EMBL/GenBank/DDBJ databases">
        <authorList>
            <person name="Sun Q."/>
            <person name="Zhou Y."/>
        </authorList>
    </citation>
    <scope>NUCLEOTIDE SEQUENCE</scope>
    <source>
        <strain evidence="2">CGMCC 1.15322</strain>
    </source>
</reference>
<dbReference type="GO" id="GO:0030151">
    <property type="term" value="F:molybdenum ion binding"/>
    <property type="evidence" value="ECO:0007669"/>
    <property type="project" value="InterPro"/>
</dbReference>